<reference evidence="2" key="1">
    <citation type="submission" date="2021-01" db="EMBL/GenBank/DDBJ databases">
        <title>Whole genome shotgun sequence of Dactylosporangium siamense NBRC 106093.</title>
        <authorList>
            <person name="Komaki H."/>
            <person name="Tamura T."/>
        </authorList>
    </citation>
    <scope>NUCLEOTIDE SEQUENCE</scope>
    <source>
        <strain evidence="2">NBRC 106093</strain>
    </source>
</reference>
<dbReference type="Proteomes" id="UP000660611">
    <property type="component" value="Unassembled WGS sequence"/>
</dbReference>
<proteinExistence type="predicted"/>
<accession>A0A919PFG6</accession>
<evidence type="ECO:0000313" key="3">
    <source>
        <dbReference type="Proteomes" id="UP000660611"/>
    </source>
</evidence>
<dbReference type="AlphaFoldDB" id="A0A919PFG6"/>
<organism evidence="2 3">
    <name type="scientific">Dactylosporangium siamense</name>
    <dbReference type="NCBI Taxonomy" id="685454"/>
    <lineage>
        <taxon>Bacteria</taxon>
        <taxon>Bacillati</taxon>
        <taxon>Actinomycetota</taxon>
        <taxon>Actinomycetes</taxon>
        <taxon>Micromonosporales</taxon>
        <taxon>Micromonosporaceae</taxon>
        <taxon>Dactylosporangium</taxon>
    </lineage>
</organism>
<name>A0A919PFG6_9ACTN</name>
<sequence length="206" mass="21217">MPLTVLAVVLVIAGTVIAMVRMTGGPRYTPAALGTTVSPGRPGPTTAASPADAAAGSRADPRAQAAALDALLDASGASRTKLNDAIARVEECTRIEQAIVDLRTVGTERQAQLDGVAAADLSALPEGERLRALLTEALGYSLAADRSFVLWGQAVRGGGCDGGGRADHREAQRQSKLAGDAKERFLAGWNPVATRHGLRERAATGI</sequence>
<comment type="caution">
    <text evidence="2">The sequence shown here is derived from an EMBL/GenBank/DDBJ whole genome shotgun (WGS) entry which is preliminary data.</text>
</comment>
<feature type="compositionally biased region" description="Low complexity" evidence="1">
    <location>
        <begin position="43"/>
        <end position="59"/>
    </location>
</feature>
<keyword evidence="3" id="KW-1185">Reference proteome</keyword>
<protein>
    <submittedName>
        <fullName evidence="2">Uncharacterized protein</fullName>
    </submittedName>
</protein>
<evidence type="ECO:0000313" key="2">
    <source>
        <dbReference type="EMBL" id="GIG42959.1"/>
    </source>
</evidence>
<evidence type="ECO:0000256" key="1">
    <source>
        <dbReference type="SAM" id="MobiDB-lite"/>
    </source>
</evidence>
<gene>
    <name evidence="2" type="ORF">Dsi01nite_010000</name>
</gene>
<dbReference type="EMBL" id="BONQ01000017">
    <property type="protein sequence ID" value="GIG42959.1"/>
    <property type="molecule type" value="Genomic_DNA"/>
</dbReference>
<feature type="region of interest" description="Disordered" evidence="1">
    <location>
        <begin position="33"/>
        <end position="59"/>
    </location>
</feature>